<reference evidence="8" key="1">
    <citation type="submission" date="2022-10" db="EMBL/GenBank/DDBJ databases">
        <title>The WGS of Solirubrobacter sp. CPCC 204708.</title>
        <authorList>
            <person name="Jiang Z."/>
        </authorList>
    </citation>
    <scope>NUCLEOTIDE SEQUENCE</scope>
    <source>
        <strain evidence="8">CPCC 204708</strain>
    </source>
</reference>
<keyword evidence="2 6" id="KW-0812">Transmembrane</keyword>
<dbReference type="Pfam" id="PF07690">
    <property type="entry name" value="MFS_1"/>
    <property type="match status" value="2"/>
</dbReference>
<feature type="transmembrane region" description="Helical" evidence="6">
    <location>
        <begin position="40"/>
        <end position="61"/>
    </location>
</feature>
<gene>
    <name evidence="8" type="ORF">OJ962_04905</name>
</gene>
<name>A0ABT4RE88_9ACTN</name>
<evidence type="ECO:0000256" key="2">
    <source>
        <dbReference type="ARBA" id="ARBA00022692"/>
    </source>
</evidence>
<dbReference type="InterPro" id="IPR020846">
    <property type="entry name" value="MFS_dom"/>
</dbReference>
<evidence type="ECO:0000313" key="9">
    <source>
        <dbReference type="Proteomes" id="UP001147700"/>
    </source>
</evidence>
<dbReference type="RefSeq" id="WP_202953695.1">
    <property type="nucleotide sequence ID" value="NZ_JAPCID010000006.1"/>
</dbReference>
<accession>A0ABT4RE88</accession>
<dbReference type="InterPro" id="IPR036259">
    <property type="entry name" value="MFS_trans_sf"/>
</dbReference>
<evidence type="ECO:0000256" key="3">
    <source>
        <dbReference type="ARBA" id="ARBA00022989"/>
    </source>
</evidence>
<dbReference type="InterPro" id="IPR011701">
    <property type="entry name" value="MFS"/>
</dbReference>
<feature type="compositionally biased region" description="Basic residues" evidence="5">
    <location>
        <begin position="373"/>
        <end position="392"/>
    </location>
</feature>
<sequence length="392" mass="39270">MRGARIATTLIFFAVGWVYAAWATRIPAIKDELSLSSGEFGLAVLGLEGGAVIGLPLGGWLTARIGSPSALRSGFAVFPPALFATAVAPGLGALALALGVMACATSIVDVAMNAQGVELERRLARPVLSRLHAGHPLGLALGGLVGTAAAAAGIGVEWHFAAIAAAGMAAALLATRFLVREKRLEGRAFARPSGRLLALGALAFCAFLLDGAAFNWSAVHMREVREASAGLAAAAFTVFAFALALGRLPGDALVERLGRARVVQLGGAVAAVGALVAIVAPSAVLSLTGWALLGLGLAPLAPTILGAAPASAGVPPGVAIAAVTTVGYLGSFTGPPLIGALAEASSLSLALGLLVLVGAALVAAGRLTEPRKSPRPGRRPSPRRCSWRGRPG</sequence>
<evidence type="ECO:0000256" key="4">
    <source>
        <dbReference type="ARBA" id="ARBA00023136"/>
    </source>
</evidence>
<evidence type="ECO:0000256" key="6">
    <source>
        <dbReference type="SAM" id="Phobius"/>
    </source>
</evidence>
<feature type="transmembrane region" description="Helical" evidence="6">
    <location>
        <begin position="229"/>
        <end position="250"/>
    </location>
</feature>
<feature type="transmembrane region" description="Helical" evidence="6">
    <location>
        <begin position="344"/>
        <end position="365"/>
    </location>
</feature>
<dbReference type="Gene3D" id="1.20.1250.20">
    <property type="entry name" value="MFS general substrate transporter like domains"/>
    <property type="match status" value="2"/>
</dbReference>
<dbReference type="PROSITE" id="PS50850">
    <property type="entry name" value="MFS"/>
    <property type="match status" value="1"/>
</dbReference>
<feature type="transmembrane region" description="Helical" evidence="6">
    <location>
        <begin position="317"/>
        <end position="338"/>
    </location>
</feature>
<dbReference type="CDD" id="cd17393">
    <property type="entry name" value="MFS_MosC_like"/>
    <property type="match status" value="1"/>
</dbReference>
<comment type="subcellular location">
    <subcellularLocation>
        <location evidence="1">Cell membrane</location>
        <topology evidence="1">Multi-pass membrane protein</topology>
    </subcellularLocation>
</comment>
<feature type="domain" description="Major facilitator superfamily (MFS) profile" evidence="7">
    <location>
        <begin position="196"/>
        <end position="392"/>
    </location>
</feature>
<dbReference type="Proteomes" id="UP001147700">
    <property type="component" value="Unassembled WGS sequence"/>
</dbReference>
<feature type="transmembrane region" description="Helical" evidence="6">
    <location>
        <begin position="81"/>
        <end position="112"/>
    </location>
</feature>
<organism evidence="8 9">
    <name type="scientific">Solirubrobacter deserti</name>
    <dbReference type="NCBI Taxonomy" id="2282478"/>
    <lineage>
        <taxon>Bacteria</taxon>
        <taxon>Bacillati</taxon>
        <taxon>Actinomycetota</taxon>
        <taxon>Thermoleophilia</taxon>
        <taxon>Solirubrobacterales</taxon>
        <taxon>Solirubrobacteraceae</taxon>
        <taxon>Solirubrobacter</taxon>
    </lineage>
</organism>
<dbReference type="InterPro" id="IPR051788">
    <property type="entry name" value="MFS_Transporter"/>
</dbReference>
<dbReference type="PANTHER" id="PTHR23514:SF13">
    <property type="entry name" value="INNER MEMBRANE PROTEIN YBJJ"/>
    <property type="match status" value="1"/>
</dbReference>
<feature type="region of interest" description="Disordered" evidence="5">
    <location>
        <begin position="369"/>
        <end position="392"/>
    </location>
</feature>
<feature type="transmembrane region" description="Helical" evidence="6">
    <location>
        <begin position="196"/>
        <end position="217"/>
    </location>
</feature>
<keyword evidence="4 6" id="KW-0472">Membrane</keyword>
<feature type="transmembrane region" description="Helical" evidence="6">
    <location>
        <begin position="262"/>
        <end position="284"/>
    </location>
</feature>
<evidence type="ECO:0000256" key="1">
    <source>
        <dbReference type="ARBA" id="ARBA00004651"/>
    </source>
</evidence>
<dbReference type="SUPFAM" id="SSF103473">
    <property type="entry name" value="MFS general substrate transporter"/>
    <property type="match status" value="1"/>
</dbReference>
<feature type="transmembrane region" description="Helical" evidence="6">
    <location>
        <begin position="133"/>
        <end position="152"/>
    </location>
</feature>
<comment type="caution">
    <text evidence="8">The sequence shown here is derived from an EMBL/GenBank/DDBJ whole genome shotgun (WGS) entry which is preliminary data.</text>
</comment>
<dbReference type="PANTHER" id="PTHR23514">
    <property type="entry name" value="BYPASS OF STOP CODON PROTEIN 6"/>
    <property type="match status" value="1"/>
</dbReference>
<protein>
    <submittedName>
        <fullName evidence="8">MFS transporter</fullName>
    </submittedName>
</protein>
<keyword evidence="9" id="KW-1185">Reference proteome</keyword>
<feature type="transmembrane region" description="Helical" evidence="6">
    <location>
        <begin position="6"/>
        <end position="28"/>
    </location>
</feature>
<evidence type="ECO:0000259" key="7">
    <source>
        <dbReference type="PROSITE" id="PS50850"/>
    </source>
</evidence>
<evidence type="ECO:0000256" key="5">
    <source>
        <dbReference type="SAM" id="MobiDB-lite"/>
    </source>
</evidence>
<evidence type="ECO:0000313" key="8">
    <source>
        <dbReference type="EMBL" id="MDA0136828.1"/>
    </source>
</evidence>
<feature type="transmembrane region" description="Helical" evidence="6">
    <location>
        <begin position="290"/>
        <end position="310"/>
    </location>
</feature>
<feature type="transmembrane region" description="Helical" evidence="6">
    <location>
        <begin position="158"/>
        <end position="175"/>
    </location>
</feature>
<proteinExistence type="predicted"/>
<dbReference type="EMBL" id="JAPCID010000006">
    <property type="protein sequence ID" value="MDA0136828.1"/>
    <property type="molecule type" value="Genomic_DNA"/>
</dbReference>
<keyword evidence="3 6" id="KW-1133">Transmembrane helix</keyword>